<reference evidence="1 2" key="1">
    <citation type="submission" date="2019-04" db="EMBL/GenBank/DDBJ databases">
        <title>Sphingobacterium olei sp. nov., isolated from oil-contaminated soil.</title>
        <authorList>
            <person name="Liu B."/>
        </authorList>
    </citation>
    <scope>NUCLEOTIDE SEQUENCE [LARGE SCALE GENOMIC DNA]</scope>
    <source>
        <strain evidence="1 2">Y3L14</strain>
    </source>
</reference>
<evidence type="ECO:0000313" key="2">
    <source>
        <dbReference type="Proteomes" id="UP000309872"/>
    </source>
</evidence>
<protein>
    <submittedName>
        <fullName evidence="1">Uncharacterized protein</fullName>
    </submittedName>
</protein>
<name>A0A4U0GRD2_9SPHI</name>
<sequence length="65" mass="7616">MKNPRLCITAQDISAILNITPRQASRKLQEVRDAYGKQYHQYLTFAEFAAYTDLPLDELYKRCHP</sequence>
<keyword evidence="2" id="KW-1185">Reference proteome</keyword>
<accession>A0A4U0GRD2</accession>
<proteinExistence type="predicted"/>
<dbReference type="OrthoDB" id="711499at2"/>
<organism evidence="1 2">
    <name type="scientific">Sphingobacterium alkalisoli</name>
    <dbReference type="NCBI Taxonomy" id="1874115"/>
    <lineage>
        <taxon>Bacteria</taxon>
        <taxon>Pseudomonadati</taxon>
        <taxon>Bacteroidota</taxon>
        <taxon>Sphingobacteriia</taxon>
        <taxon>Sphingobacteriales</taxon>
        <taxon>Sphingobacteriaceae</taxon>
        <taxon>Sphingobacterium</taxon>
    </lineage>
</organism>
<evidence type="ECO:0000313" key="1">
    <source>
        <dbReference type="EMBL" id="TJY61520.1"/>
    </source>
</evidence>
<dbReference type="AlphaFoldDB" id="A0A4U0GRD2"/>
<dbReference type="Proteomes" id="UP000309872">
    <property type="component" value="Unassembled WGS sequence"/>
</dbReference>
<dbReference type="RefSeq" id="WP_136822874.1">
    <property type="nucleotide sequence ID" value="NZ_BMJX01000009.1"/>
</dbReference>
<gene>
    <name evidence="1" type="ORF">FAZ19_21735</name>
</gene>
<comment type="caution">
    <text evidence="1">The sequence shown here is derived from an EMBL/GenBank/DDBJ whole genome shotgun (WGS) entry which is preliminary data.</text>
</comment>
<dbReference type="EMBL" id="SUKA01000009">
    <property type="protein sequence ID" value="TJY61520.1"/>
    <property type="molecule type" value="Genomic_DNA"/>
</dbReference>